<proteinExistence type="predicted"/>
<evidence type="ECO:0000256" key="4">
    <source>
        <dbReference type="SAM" id="MobiDB-lite"/>
    </source>
</evidence>
<accession>A0A238LH50</accession>
<protein>
    <submittedName>
        <fullName evidence="7">Acetate operon repressor</fullName>
    </submittedName>
</protein>
<evidence type="ECO:0000259" key="5">
    <source>
        <dbReference type="PROSITE" id="PS51077"/>
    </source>
</evidence>
<dbReference type="SUPFAM" id="SSF46785">
    <property type="entry name" value="Winged helix' DNA-binding domain"/>
    <property type="match status" value="1"/>
</dbReference>
<keyword evidence="3" id="KW-0804">Transcription</keyword>
<name>A0A238LH50_9RHOB</name>
<dbReference type="InterPro" id="IPR050707">
    <property type="entry name" value="HTH_MetabolicPath_Reg"/>
</dbReference>
<feature type="domain" description="HTH iclR-type" evidence="5">
    <location>
        <begin position="45"/>
        <end position="106"/>
    </location>
</feature>
<dbReference type="PANTHER" id="PTHR30136:SF24">
    <property type="entry name" value="HTH-TYPE TRANSCRIPTIONAL REPRESSOR ALLR"/>
    <property type="match status" value="1"/>
</dbReference>
<evidence type="ECO:0000256" key="2">
    <source>
        <dbReference type="ARBA" id="ARBA00023125"/>
    </source>
</evidence>
<evidence type="ECO:0000259" key="6">
    <source>
        <dbReference type="PROSITE" id="PS51078"/>
    </source>
</evidence>
<dbReference type="GO" id="GO:0003677">
    <property type="term" value="F:DNA binding"/>
    <property type="evidence" value="ECO:0007669"/>
    <property type="project" value="UniProtKB-KW"/>
</dbReference>
<dbReference type="GO" id="GO:0003700">
    <property type="term" value="F:DNA-binding transcription factor activity"/>
    <property type="evidence" value="ECO:0007669"/>
    <property type="project" value="TreeGrafter"/>
</dbReference>
<feature type="compositionally biased region" description="Basic and acidic residues" evidence="4">
    <location>
        <begin position="32"/>
        <end position="41"/>
    </location>
</feature>
<dbReference type="Pfam" id="PF01614">
    <property type="entry name" value="IclR_C"/>
    <property type="match status" value="1"/>
</dbReference>
<dbReference type="PROSITE" id="PS51077">
    <property type="entry name" value="HTH_ICLR"/>
    <property type="match status" value="1"/>
</dbReference>
<dbReference type="NCBIfam" id="NF045644">
    <property type="entry name" value="TransRegBhcR"/>
    <property type="match status" value="1"/>
</dbReference>
<evidence type="ECO:0000313" key="8">
    <source>
        <dbReference type="Proteomes" id="UP000201613"/>
    </source>
</evidence>
<dbReference type="PANTHER" id="PTHR30136">
    <property type="entry name" value="HELIX-TURN-HELIX TRANSCRIPTIONAL REGULATOR, ICLR FAMILY"/>
    <property type="match status" value="1"/>
</dbReference>
<dbReference type="AlphaFoldDB" id="A0A238LH50"/>
<keyword evidence="2" id="KW-0238">DNA-binding</keyword>
<evidence type="ECO:0000256" key="1">
    <source>
        <dbReference type="ARBA" id="ARBA00023015"/>
    </source>
</evidence>
<dbReference type="InterPro" id="IPR036390">
    <property type="entry name" value="WH_DNA-bd_sf"/>
</dbReference>
<keyword evidence="8" id="KW-1185">Reference proteome</keyword>
<dbReference type="SMART" id="SM00346">
    <property type="entry name" value="HTH_ICLR"/>
    <property type="match status" value="1"/>
</dbReference>
<dbReference type="InterPro" id="IPR036388">
    <property type="entry name" value="WH-like_DNA-bd_sf"/>
</dbReference>
<dbReference type="PROSITE" id="PS51078">
    <property type="entry name" value="ICLR_ED"/>
    <property type="match status" value="1"/>
</dbReference>
<evidence type="ECO:0000313" key="7">
    <source>
        <dbReference type="EMBL" id="SMY08286.1"/>
    </source>
</evidence>
<feature type="domain" description="IclR-ED" evidence="6">
    <location>
        <begin position="107"/>
        <end position="290"/>
    </location>
</feature>
<dbReference type="InterPro" id="IPR029016">
    <property type="entry name" value="GAF-like_dom_sf"/>
</dbReference>
<dbReference type="Gene3D" id="3.30.450.40">
    <property type="match status" value="1"/>
</dbReference>
<sequence length="305" mass="32870">MGYIFHIMEAFFKLGNFSMDDGDSTPRRTRGRPRDWHDKTEQNTIKSLDRAMQVLERLGELGGTGLSALADDLGQSPATVYRVLVTLEGRGIVEFNSTSQLWNVGAGAFLIGSSFLRRTSLVERARPILRDLMEATGETANLGIVQEGAVLFVSQVETHATIRAFFPPGTMSPLHASGIGKALLAQMPDERLTRHLKAHPLTAFTPHTLTQREALIADLAATRTRGYSIDAEEKTLGMRCIAAPIFDVHGEAVAGLSVSGPTSRVEPSATPRLGAQVIQAAQALTRAMGGHARHGSTAPPESPPR</sequence>
<dbReference type="InterPro" id="IPR054844">
    <property type="entry name" value="TransRegBhcR"/>
</dbReference>
<reference evidence="7 8" key="1">
    <citation type="submission" date="2017-05" db="EMBL/GenBank/DDBJ databases">
        <authorList>
            <person name="Song R."/>
            <person name="Chenine A.L."/>
            <person name="Ruprecht R.M."/>
        </authorList>
    </citation>
    <scope>NUCLEOTIDE SEQUENCE [LARGE SCALE GENOMIC DNA]</scope>
    <source>
        <strain evidence="7 8">CECT 8899</strain>
    </source>
</reference>
<dbReference type="GO" id="GO:0045892">
    <property type="term" value="P:negative regulation of DNA-templated transcription"/>
    <property type="evidence" value="ECO:0007669"/>
    <property type="project" value="TreeGrafter"/>
</dbReference>
<organism evidence="7 8">
    <name type="scientific">Flavimaricola marinus</name>
    <dbReference type="NCBI Taxonomy" id="1819565"/>
    <lineage>
        <taxon>Bacteria</taxon>
        <taxon>Pseudomonadati</taxon>
        <taxon>Pseudomonadota</taxon>
        <taxon>Alphaproteobacteria</taxon>
        <taxon>Rhodobacterales</taxon>
        <taxon>Paracoccaceae</taxon>
        <taxon>Flavimaricola</taxon>
    </lineage>
</organism>
<evidence type="ECO:0000256" key="3">
    <source>
        <dbReference type="ARBA" id="ARBA00023163"/>
    </source>
</evidence>
<dbReference type="SUPFAM" id="SSF55781">
    <property type="entry name" value="GAF domain-like"/>
    <property type="match status" value="1"/>
</dbReference>
<feature type="region of interest" description="Disordered" evidence="4">
    <location>
        <begin position="22"/>
        <end position="41"/>
    </location>
</feature>
<dbReference type="InterPro" id="IPR014757">
    <property type="entry name" value="Tscrpt_reg_IclR_C"/>
</dbReference>
<dbReference type="Pfam" id="PF09339">
    <property type="entry name" value="HTH_IclR"/>
    <property type="match status" value="1"/>
</dbReference>
<keyword evidence="1" id="KW-0805">Transcription regulation</keyword>
<gene>
    <name evidence="7" type="primary">iclR</name>
    <name evidence="7" type="ORF">LOM8899_02436</name>
</gene>
<dbReference type="Proteomes" id="UP000201613">
    <property type="component" value="Unassembled WGS sequence"/>
</dbReference>
<dbReference type="EMBL" id="FXZK01000004">
    <property type="protein sequence ID" value="SMY08286.1"/>
    <property type="molecule type" value="Genomic_DNA"/>
</dbReference>
<dbReference type="InterPro" id="IPR005471">
    <property type="entry name" value="Tscrpt_reg_IclR_N"/>
</dbReference>
<dbReference type="Gene3D" id="1.10.10.10">
    <property type="entry name" value="Winged helix-like DNA-binding domain superfamily/Winged helix DNA-binding domain"/>
    <property type="match status" value="1"/>
</dbReference>